<evidence type="ECO:0000313" key="11">
    <source>
        <dbReference type="EMBL" id="ORX55466.1"/>
    </source>
</evidence>
<dbReference type="STRING" id="1754191.A0A1Y1VGB4"/>
<sequence length="382" mass="43441">MKKKVDPSEAIDRCCKLMNSVLAGECTDKHWTYSISECTSLQNRKIQFSWNNSSCKGGISLPKDTTIDCSYISPRSGFGGSMIIFSLLGIILSLVYLSLFYKYRNTEPIKKAPLNFSAVVIFGAILNFSSVIFTTGQPNEFKCIFSKWLLVIGFGLSFGGFAVKLKKIYEIYNSHNVSNDYISDIKLYRMLIGLLILDSISLIFWTSINSPTSIISKEEYKVNSRVIPYDVIRCNSFHDQNFITIFFLYVFNILTLIYGLWLSYNTWSIPQSYSETKFVGTSLFIAALAIIIVIPLIWFSYSNEMSYLVKSLILNFATAISLSIFCVPKLRSAYYYSKILYKKKDSEDQLVNPLNSDKITGPLCCPNCGVLINNFNEFKFLE</sequence>
<evidence type="ECO:0000256" key="9">
    <source>
        <dbReference type="SAM" id="Phobius"/>
    </source>
</evidence>
<dbReference type="GO" id="GO:0004965">
    <property type="term" value="F:G protein-coupled GABA receptor activity"/>
    <property type="evidence" value="ECO:0007669"/>
    <property type="project" value="InterPro"/>
</dbReference>
<accession>A0A1Y1VGB4</accession>
<feature type="transmembrane region" description="Helical" evidence="9">
    <location>
        <begin position="307"/>
        <end position="327"/>
    </location>
</feature>
<keyword evidence="3 9" id="KW-1133">Transmembrane helix</keyword>
<feature type="transmembrane region" description="Helical" evidence="9">
    <location>
        <begin position="283"/>
        <end position="301"/>
    </location>
</feature>
<dbReference type="InterPro" id="IPR017978">
    <property type="entry name" value="GPCR_3_C"/>
</dbReference>
<gene>
    <name evidence="11" type="ORF">BCR36DRAFT_281755</name>
</gene>
<evidence type="ECO:0000256" key="8">
    <source>
        <dbReference type="ARBA" id="ARBA00023224"/>
    </source>
</evidence>
<feature type="transmembrane region" description="Helical" evidence="9">
    <location>
        <begin position="145"/>
        <end position="166"/>
    </location>
</feature>
<dbReference type="EMBL" id="MCFH01000009">
    <property type="protein sequence ID" value="ORX55466.1"/>
    <property type="molecule type" value="Genomic_DNA"/>
</dbReference>
<dbReference type="PRINTS" id="PR01176">
    <property type="entry name" value="GABABRECEPTR"/>
</dbReference>
<name>A0A1Y1VGB4_9FUNG</name>
<dbReference type="PANTHER" id="PTHR10519:SF20">
    <property type="entry name" value="G-PROTEIN COUPLED RECEPTOR 156-RELATED"/>
    <property type="match status" value="1"/>
</dbReference>
<dbReference type="GO" id="GO:0007214">
    <property type="term" value="P:gamma-aminobutyric acid signaling pathway"/>
    <property type="evidence" value="ECO:0007669"/>
    <property type="project" value="TreeGrafter"/>
</dbReference>
<evidence type="ECO:0000256" key="2">
    <source>
        <dbReference type="ARBA" id="ARBA00022692"/>
    </source>
</evidence>
<feature type="transmembrane region" description="Helical" evidence="9">
    <location>
        <begin position="242"/>
        <end position="262"/>
    </location>
</feature>
<reference evidence="11 12" key="1">
    <citation type="submission" date="2016-08" db="EMBL/GenBank/DDBJ databases">
        <title>Genomes of anaerobic fungi encode conserved fungal cellulosomes for biomass hydrolysis.</title>
        <authorList>
            <consortium name="DOE Joint Genome Institute"/>
            <person name="Haitjema C.H."/>
            <person name="Gilmore S.P."/>
            <person name="Henske J.K."/>
            <person name="Solomon K.V."/>
            <person name="De Groot R."/>
            <person name="Kuo A."/>
            <person name="Mondo S.J."/>
            <person name="Salamov A.A."/>
            <person name="Labutti K."/>
            <person name="Zhao Z."/>
            <person name="Chiniquy J."/>
            <person name="Barry K."/>
            <person name="Brewer H.M."/>
            <person name="Purvine S.O."/>
            <person name="Wright A.T."/>
            <person name="Boxma B."/>
            <person name="Van Alen T."/>
            <person name="Hackstein J.H."/>
            <person name="Baker S.E."/>
            <person name="Grigoriev I.V."/>
            <person name="O'Malley M.A."/>
        </authorList>
    </citation>
    <scope>NUCLEOTIDE SEQUENCE [LARGE SCALE GENOMIC DNA]</scope>
    <source>
        <strain evidence="12">finn</strain>
    </source>
</reference>
<dbReference type="PANTHER" id="PTHR10519">
    <property type="entry name" value="GABA-B RECEPTOR"/>
    <property type="match status" value="1"/>
</dbReference>
<proteinExistence type="predicted"/>
<feature type="domain" description="G-protein coupled receptors family 3 profile" evidence="10">
    <location>
        <begin position="78"/>
        <end position="330"/>
    </location>
</feature>
<keyword evidence="4" id="KW-0297">G-protein coupled receptor</keyword>
<keyword evidence="8" id="KW-0807">Transducer</keyword>
<comment type="subcellular location">
    <subcellularLocation>
        <location evidence="1">Membrane</location>
        <topology evidence="1">Multi-pass membrane protein</topology>
    </subcellularLocation>
</comment>
<protein>
    <recommendedName>
        <fullName evidence="10">G-protein coupled receptors family 3 profile domain-containing protein</fullName>
    </recommendedName>
</protein>
<evidence type="ECO:0000256" key="1">
    <source>
        <dbReference type="ARBA" id="ARBA00004141"/>
    </source>
</evidence>
<organism evidence="11 12">
    <name type="scientific">Piromyces finnis</name>
    <dbReference type="NCBI Taxonomy" id="1754191"/>
    <lineage>
        <taxon>Eukaryota</taxon>
        <taxon>Fungi</taxon>
        <taxon>Fungi incertae sedis</taxon>
        <taxon>Chytridiomycota</taxon>
        <taxon>Chytridiomycota incertae sedis</taxon>
        <taxon>Neocallimastigomycetes</taxon>
        <taxon>Neocallimastigales</taxon>
        <taxon>Neocallimastigaceae</taxon>
        <taxon>Piromyces</taxon>
    </lineage>
</organism>
<evidence type="ECO:0000256" key="3">
    <source>
        <dbReference type="ARBA" id="ARBA00022989"/>
    </source>
</evidence>
<keyword evidence="6" id="KW-0675">Receptor</keyword>
<evidence type="ECO:0000256" key="6">
    <source>
        <dbReference type="ARBA" id="ARBA00023170"/>
    </source>
</evidence>
<evidence type="ECO:0000256" key="5">
    <source>
        <dbReference type="ARBA" id="ARBA00023136"/>
    </source>
</evidence>
<keyword evidence="7" id="KW-0325">Glycoprotein</keyword>
<evidence type="ECO:0000256" key="7">
    <source>
        <dbReference type="ARBA" id="ARBA00023180"/>
    </source>
</evidence>
<evidence type="ECO:0000259" key="10">
    <source>
        <dbReference type="PROSITE" id="PS50259"/>
    </source>
</evidence>
<dbReference type="AlphaFoldDB" id="A0A1Y1VGB4"/>
<dbReference type="PROSITE" id="PS50259">
    <property type="entry name" value="G_PROTEIN_RECEP_F3_4"/>
    <property type="match status" value="1"/>
</dbReference>
<dbReference type="InterPro" id="IPR002455">
    <property type="entry name" value="GPCR3_GABA-B"/>
</dbReference>
<keyword evidence="5 9" id="KW-0472">Membrane</keyword>
<dbReference type="Pfam" id="PF00003">
    <property type="entry name" value="7tm_3"/>
    <property type="match status" value="1"/>
</dbReference>
<feature type="transmembrane region" description="Helical" evidence="9">
    <location>
        <begin position="187"/>
        <end position="208"/>
    </location>
</feature>
<dbReference type="Proteomes" id="UP000193719">
    <property type="component" value="Unassembled WGS sequence"/>
</dbReference>
<reference evidence="11 12" key="2">
    <citation type="submission" date="2016-08" db="EMBL/GenBank/DDBJ databases">
        <title>Pervasive Adenine N6-methylation of Active Genes in Fungi.</title>
        <authorList>
            <consortium name="DOE Joint Genome Institute"/>
            <person name="Mondo S.J."/>
            <person name="Dannebaum R.O."/>
            <person name="Kuo R.C."/>
            <person name="Labutti K."/>
            <person name="Haridas S."/>
            <person name="Kuo A."/>
            <person name="Salamov A."/>
            <person name="Ahrendt S.R."/>
            <person name="Lipzen A."/>
            <person name="Sullivan W."/>
            <person name="Andreopoulos W.B."/>
            <person name="Clum A."/>
            <person name="Lindquist E."/>
            <person name="Daum C."/>
            <person name="Ramamoorthy G.K."/>
            <person name="Gryganskyi A."/>
            <person name="Culley D."/>
            <person name="Magnuson J.K."/>
            <person name="James T.Y."/>
            <person name="O'Malley M.A."/>
            <person name="Stajich J.E."/>
            <person name="Spatafora J.W."/>
            <person name="Visel A."/>
            <person name="Grigoriev I.V."/>
        </authorList>
    </citation>
    <scope>NUCLEOTIDE SEQUENCE [LARGE SCALE GENOMIC DNA]</scope>
    <source>
        <strain evidence="12">finn</strain>
    </source>
</reference>
<comment type="caution">
    <text evidence="11">The sequence shown here is derived from an EMBL/GenBank/DDBJ whole genome shotgun (WGS) entry which is preliminary data.</text>
</comment>
<evidence type="ECO:0000313" key="12">
    <source>
        <dbReference type="Proteomes" id="UP000193719"/>
    </source>
</evidence>
<keyword evidence="2 9" id="KW-0812">Transmembrane</keyword>
<feature type="transmembrane region" description="Helical" evidence="9">
    <location>
        <begin position="113"/>
        <end position="133"/>
    </location>
</feature>
<evidence type="ECO:0000256" key="4">
    <source>
        <dbReference type="ARBA" id="ARBA00023040"/>
    </source>
</evidence>
<feature type="transmembrane region" description="Helical" evidence="9">
    <location>
        <begin position="82"/>
        <end position="101"/>
    </location>
</feature>
<keyword evidence="12" id="KW-1185">Reference proteome</keyword>
<dbReference type="OrthoDB" id="2150284at2759"/>
<dbReference type="GO" id="GO:0038039">
    <property type="term" value="C:G protein-coupled receptor heterodimeric complex"/>
    <property type="evidence" value="ECO:0007669"/>
    <property type="project" value="TreeGrafter"/>
</dbReference>